<dbReference type="EMBL" id="MWDB01000015">
    <property type="protein sequence ID" value="OQB41535.1"/>
    <property type="molecule type" value="Genomic_DNA"/>
</dbReference>
<comment type="caution">
    <text evidence="1">The sequence shown here is derived from an EMBL/GenBank/DDBJ whole genome shotgun (WGS) entry which is preliminary data.</text>
</comment>
<organism evidence="1">
    <name type="scientific">candidate division CPR1 bacterium ADurb.Bin160</name>
    <dbReference type="NCBI Taxonomy" id="1852826"/>
    <lineage>
        <taxon>Bacteria</taxon>
        <taxon>candidate division CPR1</taxon>
    </lineage>
</organism>
<dbReference type="AlphaFoldDB" id="A0A1V5ZMV0"/>
<reference evidence="1" key="1">
    <citation type="submission" date="2017-02" db="EMBL/GenBank/DDBJ databases">
        <title>Delving into the versatile metabolic prowess of the omnipresent phylum Bacteroidetes.</title>
        <authorList>
            <person name="Nobu M.K."/>
            <person name="Mei R."/>
            <person name="Narihiro T."/>
            <person name="Kuroda K."/>
            <person name="Liu W.-T."/>
        </authorList>
    </citation>
    <scope>NUCLEOTIDE SEQUENCE</scope>
    <source>
        <strain evidence="1">ADurb.Bin160</strain>
    </source>
</reference>
<sequence>MVELNKSYNFKFQRVPECEPDIIAPTIELLFPILQS</sequence>
<name>A0A1V5ZMV0_9BACT</name>
<accession>A0A1V5ZMV0</accession>
<evidence type="ECO:0000313" key="1">
    <source>
        <dbReference type="EMBL" id="OQB41535.1"/>
    </source>
</evidence>
<dbReference type="Proteomes" id="UP000485621">
    <property type="component" value="Unassembled WGS sequence"/>
</dbReference>
<protein>
    <submittedName>
        <fullName evidence="1">Uncharacterized protein</fullName>
    </submittedName>
</protein>
<proteinExistence type="predicted"/>
<gene>
    <name evidence="1" type="ORF">BWY04_00786</name>
</gene>